<comment type="caution">
    <text evidence="2">The sequence shown here is derived from an EMBL/GenBank/DDBJ whole genome shotgun (WGS) entry which is preliminary data.</text>
</comment>
<sequence>MEPLLYEEPPRSRSRRFNSSKWKRIAAYILGASWVIISGFAMATAVTESVVRFSEEMAACSPDGAFIPFYATKSAWESSQFFATNIVAASSLSFSAAKVLDVAWDLIVGRGLAMVMVLLLYKVFRQYLAVSMRRYPATYRVFRVAYLESEPTLASTYRLVKDCVTGRRRVVPPTALIFMVATLSFILLFPTLSGSMTAYVNASTGFIQASGGVMVPFENLDYVAYVIHDGWRVNLTGDYIISLGLGGDSKYTSNANRIVPSISSYAMGICQGRRQNLNCHLKNSTSFYTSQYGFYGLRNETSVWPSDHGNVTLPAPSLNISAFYLEDFNTKSSSTASSWIQWGYGYEWVDPRTGQKPFSDKGRVAWRAANQTFTMDQIVANASCQPVQNKYQWGFSLIQLLIAVVLVALWVTGLCVMLFMSSRHDPLEGGQPEVLRGWRALLTLAEAMNLELASAGIEPHRLKDDELQRQIDRQIGGGRVYSKSGGDAPIERRGFPYAAGVK</sequence>
<keyword evidence="1" id="KW-1133">Transmembrane helix</keyword>
<dbReference type="AlphaFoldDB" id="A0AAW0R5S8"/>
<feature type="transmembrane region" description="Helical" evidence="1">
    <location>
        <begin position="176"/>
        <end position="200"/>
    </location>
</feature>
<feature type="transmembrane region" description="Helical" evidence="1">
    <location>
        <begin position="393"/>
        <end position="419"/>
    </location>
</feature>
<proteinExistence type="predicted"/>
<organism evidence="2 3">
    <name type="scientific">Apiospora kogelbergensis</name>
    <dbReference type="NCBI Taxonomy" id="1337665"/>
    <lineage>
        <taxon>Eukaryota</taxon>
        <taxon>Fungi</taxon>
        <taxon>Dikarya</taxon>
        <taxon>Ascomycota</taxon>
        <taxon>Pezizomycotina</taxon>
        <taxon>Sordariomycetes</taxon>
        <taxon>Xylariomycetidae</taxon>
        <taxon>Amphisphaeriales</taxon>
        <taxon>Apiosporaceae</taxon>
        <taxon>Apiospora</taxon>
    </lineage>
</organism>
<reference evidence="2 3" key="1">
    <citation type="submission" date="2023-01" db="EMBL/GenBank/DDBJ databases">
        <title>Analysis of 21 Apiospora genomes using comparative genomics revels a genus with tremendous synthesis potential of carbohydrate active enzymes and secondary metabolites.</title>
        <authorList>
            <person name="Sorensen T."/>
        </authorList>
    </citation>
    <scope>NUCLEOTIDE SEQUENCE [LARGE SCALE GENOMIC DNA]</scope>
    <source>
        <strain evidence="2 3">CBS 117206</strain>
    </source>
</reference>
<dbReference type="EMBL" id="JAQQWP010000002">
    <property type="protein sequence ID" value="KAK8129242.1"/>
    <property type="molecule type" value="Genomic_DNA"/>
</dbReference>
<keyword evidence="1" id="KW-0812">Transmembrane</keyword>
<feature type="transmembrane region" description="Helical" evidence="1">
    <location>
        <begin position="102"/>
        <end position="124"/>
    </location>
</feature>
<keyword evidence="1" id="KW-0472">Membrane</keyword>
<keyword evidence="3" id="KW-1185">Reference proteome</keyword>
<evidence type="ECO:0000256" key="1">
    <source>
        <dbReference type="SAM" id="Phobius"/>
    </source>
</evidence>
<evidence type="ECO:0000313" key="2">
    <source>
        <dbReference type="EMBL" id="KAK8129242.1"/>
    </source>
</evidence>
<accession>A0AAW0R5S8</accession>
<protein>
    <submittedName>
        <fullName evidence="2">Uncharacterized protein</fullName>
    </submittedName>
</protein>
<evidence type="ECO:0000313" key="3">
    <source>
        <dbReference type="Proteomes" id="UP001392437"/>
    </source>
</evidence>
<gene>
    <name evidence="2" type="ORF">PG999_001622</name>
</gene>
<name>A0AAW0R5S8_9PEZI</name>
<dbReference type="Proteomes" id="UP001392437">
    <property type="component" value="Unassembled WGS sequence"/>
</dbReference>
<feature type="transmembrane region" description="Helical" evidence="1">
    <location>
        <begin position="25"/>
        <end position="46"/>
    </location>
</feature>